<evidence type="ECO:0000313" key="2">
    <source>
        <dbReference type="Proteomes" id="UP000812440"/>
    </source>
</evidence>
<gene>
    <name evidence="1" type="ORF">GDO86_008309</name>
</gene>
<dbReference type="EMBL" id="JAACNH010000007">
    <property type="protein sequence ID" value="KAG8437546.1"/>
    <property type="molecule type" value="Genomic_DNA"/>
</dbReference>
<keyword evidence="2" id="KW-1185">Reference proteome</keyword>
<comment type="caution">
    <text evidence="1">The sequence shown here is derived from an EMBL/GenBank/DDBJ whole genome shotgun (WGS) entry which is preliminary data.</text>
</comment>
<organism evidence="1 2">
    <name type="scientific">Hymenochirus boettgeri</name>
    <name type="common">Congo dwarf clawed frog</name>
    <dbReference type="NCBI Taxonomy" id="247094"/>
    <lineage>
        <taxon>Eukaryota</taxon>
        <taxon>Metazoa</taxon>
        <taxon>Chordata</taxon>
        <taxon>Craniata</taxon>
        <taxon>Vertebrata</taxon>
        <taxon>Euteleostomi</taxon>
        <taxon>Amphibia</taxon>
        <taxon>Batrachia</taxon>
        <taxon>Anura</taxon>
        <taxon>Pipoidea</taxon>
        <taxon>Pipidae</taxon>
        <taxon>Pipinae</taxon>
        <taxon>Hymenochirus</taxon>
    </lineage>
</organism>
<dbReference type="Proteomes" id="UP000812440">
    <property type="component" value="Chromosome 4"/>
</dbReference>
<reference evidence="1" key="1">
    <citation type="thesis" date="2020" institute="ProQuest LLC" country="789 East Eisenhower Parkway, Ann Arbor, MI, USA">
        <title>Comparative Genomics and Chromosome Evolution.</title>
        <authorList>
            <person name="Mudd A.B."/>
        </authorList>
    </citation>
    <scope>NUCLEOTIDE SEQUENCE</scope>
    <source>
        <strain evidence="1">Female2</strain>
        <tissue evidence="1">Blood</tissue>
    </source>
</reference>
<sequence>MHTTQIYFWNTENSFKEGGKRQTVFTVMRYFKSVIQYLHSLGFNKKTLTLSLLQKYDLNRTEVACDVLQCKRRLLETPVKYYSFFCPAQFGIDSILVALMC</sequence>
<accession>A0A8T2J558</accession>
<name>A0A8T2J558_9PIPI</name>
<dbReference type="AlphaFoldDB" id="A0A8T2J558"/>
<protein>
    <submittedName>
        <fullName evidence="1">Uncharacterized protein</fullName>
    </submittedName>
</protein>
<evidence type="ECO:0000313" key="1">
    <source>
        <dbReference type="EMBL" id="KAG8437546.1"/>
    </source>
</evidence>
<proteinExistence type="predicted"/>